<dbReference type="PRINTS" id="PR00344">
    <property type="entry name" value="BCTRLSENSOR"/>
</dbReference>
<dbReference type="PROSITE" id="PS50885">
    <property type="entry name" value="HAMP"/>
    <property type="match status" value="1"/>
</dbReference>
<dbReference type="CDD" id="cd06225">
    <property type="entry name" value="HAMP"/>
    <property type="match status" value="1"/>
</dbReference>
<dbReference type="SUPFAM" id="SSF47384">
    <property type="entry name" value="Homodimeric domain of signal transducing histidine kinase"/>
    <property type="match status" value="1"/>
</dbReference>
<dbReference type="SUPFAM" id="SSF158472">
    <property type="entry name" value="HAMP domain-like"/>
    <property type="match status" value="1"/>
</dbReference>
<dbReference type="Pfam" id="PF02518">
    <property type="entry name" value="HATPase_c"/>
    <property type="match status" value="1"/>
</dbReference>
<evidence type="ECO:0000256" key="1">
    <source>
        <dbReference type="ARBA" id="ARBA00000085"/>
    </source>
</evidence>
<dbReference type="AlphaFoldDB" id="A0A2A9ETY1"/>
<sequence length="447" mass="48264">MALIYVPIALILLLLGMFYVVSITRAHHQEVFLDRLRDAAYLSITARQSILTDDPTLVQIDLDRYHELYGVRAAVVDQAGDPVAVAGLDVREVPERAAALAGHRAELTTDVWPWDTDDIVVAEPVFDGGDVVGALVTSSDTAQVRRGIWYSWAILIAGGVVTALLALLVADRTAGWVLRPVRAVDRAMEQMGSGRLDERIPASTGPPELRQVVERFNEMAERVEHLMRRQQEFVANASHELRNPLSALMLRIEALALSVPADSTAEVEHVRAEAEHMAQILDALLLLAEDAATGPVQPLDVVDLVERHADGWRLLDPAREFTVRSAPGALWGAADPTALGAALDTIVDNALKFSPAATPVEVEVRADGRMVEVTVRDHGPGVPADQLDRLTDRFWRSPGHSAVRGSGLGLAIASELLASAGGGLRLELPDGGGLRAHLLVPSWEDPA</sequence>
<comment type="caution">
    <text evidence="14">The sequence shown here is derived from an EMBL/GenBank/DDBJ whole genome shotgun (WGS) entry which is preliminary data.</text>
</comment>
<evidence type="ECO:0000256" key="4">
    <source>
        <dbReference type="ARBA" id="ARBA00022553"/>
    </source>
</evidence>
<dbReference type="CDD" id="cd00082">
    <property type="entry name" value="HisKA"/>
    <property type="match status" value="1"/>
</dbReference>
<dbReference type="EMBL" id="PDJJ01000001">
    <property type="protein sequence ID" value="PFG41629.1"/>
    <property type="molecule type" value="Genomic_DNA"/>
</dbReference>
<reference evidence="14 15" key="1">
    <citation type="submission" date="2017-10" db="EMBL/GenBank/DDBJ databases">
        <title>Sequencing the genomes of 1000 actinobacteria strains.</title>
        <authorList>
            <person name="Klenk H.-P."/>
        </authorList>
    </citation>
    <scope>NUCLEOTIDE SEQUENCE [LARGE SCALE GENOMIC DNA]</scope>
    <source>
        <strain evidence="14 15">DSM 21863</strain>
    </source>
</reference>
<dbReference type="SUPFAM" id="SSF55874">
    <property type="entry name" value="ATPase domain of HSP90 chaperone/DNA topoisomerase II/histidine kinase"/>
    <property type="match status" value="1"/>
</dbReference>
<comment type="catalytic activity">
    <reaction evidence="1">
        <text>ATP + protein L-histidine = ADP + protein N-phospho-L-histidine.</text>
        <dbReference type="EC" id="2.7.13.3"/>
    </reaction>
</comment>
<dbReference type="GO" id="GO:0005886">
    <property type="term" value="C:plasma membrane"/>
    <property type="evidence" value="ECO:0007669"/>
    <property type="project" value="UniProtKB-SubCell"/>
</dbReference>
<evidence type="ECO:0000256" key="3">
    <source>
        <dbReference type="ARBA" id="ARBA00012438"/>
    </source>
</evidence>
<feature type="domain" description="Histidine kinase" evidence="12">
    <location>
        <begin position="236"/>
        <end position="444"/>
    </location>
</feature>
<evidence type="ECO:0000313" key="14">
    <source>
        <dbReference type="EMBL" id="PFG41629.1"/>
    </source>
</evidence>
<comment type="subcellular location">
    <subcellularLocation>
        <location evidence="2">Cell membrane</location>
    </subcellularLocation>
</comment>
<dbReference type="PANTHER" id="PTHR45436:SF5">
    <property type="entry name" value="SENSOR HISTIDINE KINASE TRCS"/>
    <property type="match status" value="1"/>
</dbReference>
<keyword evidence="10 11" id="KW-0472">Membrane</keyword>
<dbReference type="InterPro" id="IPR036890">
    <property type="entry name" value="HATPase_C_sf"/>
</dbReference>
<keyword evidence="5" id="KW-0808">Transferase</keyword>
<dbReference type="Pfam" id="PF00512">
    <property type="entry name" value="HisKA"/>
    <property type="match status" value="1"/>
</dbReference>
<dbReference type="InterPro" id="IPR003661">
    <property type="entry name" value="HisK_dim/P_dom"/>
</dbReference>
<dbReference type="InterPro" id="IPR003660">
    <property type="entry name" value="HAMP_dom"/>
</dbReference>
<evidence type="ECO:0000256" key="11">
    <source>
        <dbReference type="SAM" id="Phobius"/>
    </source>
</evidence>
<dbReference type="InterPro" id="IPR036097">
    <property type="entry name" value="HisK_dim/P_sf"/>
</dbReference>
<dbReference type="InterPro" id="IPR005467">
    <property type="entry name" value="His_kinase_dom"/>
</dbReference>
<keyword evidence="6 11" id="KW-0812">Transmembrane</keyword>
<evidence type="ECO:0000259" key="12">
    <source>
        <dbReference type="PROSITE" id="PS50109"/>
    </source>
</evidence>
<evidence type="ECO:0000259" key="13">
    <source>
        <dbReference type="PROSITE" id="PS50885"/>
    </source>
</evidence>
<evidence type="ECO:0000256" key="6">
    <source>
        <dbReference type="ARBA" id="ARBA00022692"/>
    </source>
</evidence>
<dbReference type="EC" id="2.7.13.3" evidence="3"/>
<keyword evidence="7 14" id="KW-0418">Kinase</keyword>
<proteinExistence type="predicted"/>
<keyword evidence="15" id="KW-1185">Reference proteome</keyword>
<keyword evidence="4" id="KW-0597">Phosphoprotein</keyword>
<dbReference type="Pfam" id="PF00672">
    <property type="entry name" value="HAMP"/>
    <property type="match status" value="1"/>
</dbReference>
<dbReference type="Proteomes" id="UP000224130">
    <property type="component" value="Unassembled WGS sequence"/>
</dbReference>
<evidence type="ECO:0000256" key="2">
    <source>
        <dbReference type="ARBA" id="ARBA00004236"/>
    </source>
</evidence>
<evidence type="ECO:0000256" key="8">
    <source>
        <dbReference type="ARBA" id="ARBA00022989"/>
    </source>
</evidence>
<feature type="domain" description="HAMP" evidence="13">
    <location>
        <begin position="175"/>
        <end position="228"/>
    </location>
</feature>
<keyword evidence="9" id="KW-0902">Two-component regulatory system</keyword>
<evidence type="ECO:0000256" key="5">
    <source>
        <dbReference type="ARBA" id="ARBA00022679"/>
    </source>
</evidence>
<accession>A0A2A9ETY1</accession>
<dbReference type="SMART" id="SM00387">
    <property type="entry name" value="HATPase_c"/>
    <property type="match status" value="1"/>
</dbReference>
<gene>
    <name evidence="14" type="ORF">ATJ88_0271</name>
</gene>
<dbReference type="InterPro" id="IPR003594">
    <property type="entry name" value="HATPase_dom"/>
</dbReference>
<dbReference type="InterPro" id="IPR004358">
    <property type="entry name" value="Sig_transdc_His_kin-like_C"/>
</dbReference>
<dbReference type="SMART" id="SM00388">
    <property type="entry name" value="HisKA"/>
    <property type="match status" value="1"/>
</dbReference>
<feature type="transmembrane region" description="Helical" evidence="11">
    <location>
        <begin position="149"/>
        <end position="170"/>
    </location>
</feature>
<dbReference type="Gene3D" id="1.10.287.130">
    <property type="match status" value="1"/>
</dbReference>
<organism evidence="14 15">
    <name type="scientific">Isoptericola jiangsuensis</name>
    <dbReference type="NCBI Taxonomy" id="548579"/>
    <lineage>
        <taxon>Bacteria</taxon>
        <taxon>Bacillati</taxon>
        <taxon>Actinomycetota</taxon>
        <taxon>Actinomycetes</taxon>
        <taxon>Micrococcales</taxon>
        <taxon>Promicromonosporaceae</taxon>
        <taxon>Isoptericola</taxon>
    </lineage>
</organism>
<protein>
    <recommendedName>
        <fullName evidence="3">histidine kinase</fullName>
        <ecNumber evidence="3">2.7.13.3</ecNumber>
    </recommendedName>
</protein>
<dbReference type="CDD" id="cd00075">
    <property type="entry name" value="HATPase"/>
    <property type="match status" value="1"/>
</dbReference>
<dbReference type="SMART" id="SM00304">
    <property type="entry name" value="HAMP"/>
    <property type="match status" value="1"/>
</dbReference>
<evidence type="ECO:0000256" key="9">
    <source>
        <dbReference type="ARBA" id="ARBA00023012"/>
    </source>
</evidence>
<keyword evidence="8 11" id="KW-1133">Transmembrane helix</keyword>
<dbReference type="GO" id="GO:0000155">
    <property type="term" value="F:phosphorelay sensor kinase activity"/>
    <property type="evidence" value="ECO:0007669"/>
    <property type="project" value="InterPro"/>
</dbReference>
<name>A0A2A9ETY1_9MICO</name>
<dbReference type="PANTHER" id="PTHR45436">
    <property type="entry name" value="SENSOR HISTIDINE KINASE YKOH"/>
    <property type="match status" value="1"/>
</dbReference>
<evidence type="ECO:0000256" key="10">
    <source>
        <dbReference type="ARBA" id="ARBA00023136"/>
    </source>
</evidence>
<dbReference type="InterPro" id="IPR050428">
    <property type="entry name" value="TCS_sensor_his_kinase"/>
</dbReference>
<dbReference type="Gene3D" id="3.30.565.10">
    <property type="entry name" value="Histidine kinase-like ATPase, C-terminal domain"/>
    <property type="match status" value="1"/>
</dbReference>
<evidence type="ECO:0000256" key="7">
    <source>
        <dbReference type="ARBA" id="ARBA00022777"/>
    </source>
</evidence>
<dbReference type="PROSITE" id="PS50109">
    <property type="entry name" value="HIS_KIN"/>
    <property type="match status" value="1"/>
</dbReference>
<evidence type="ECO:0000313" key="15">
    <source>
        <dbReference type="Proteomes" id="UP000224130"/>
    </source>
</evidence>